<evidence type="ECO:0000256" key="1">
    <source>
        <dbReference type="ARBA" id="ARBA00004141"/>
    </source>
</evidence>
<feature type="transmembrane region" description="Helical" evidence="5">
    <location>
        <begin position="147"/>
        <end position="166"/>
    </location>
</feature>
<evidence type="ECO:0000313" key="8">
    <source>
        <dbReference type="Proteomes" id="UP000295668"/>
    </source>
</evidence>
<reference evidence="7 8" key="1">
    <citation type="submission" date="2019-02" db="EMBL/GenBank/DDBJ databases">
        <title>Pedobacter sp. nov., a novel speices isolated from soil of pinguins habitat in Antarcitica.</title>
        <authorList>
            <person name="He R.-H."/>
        </authorList>
    </citation>
    <scope>NUCLEOTIDE SEQUENCE [LARGE SCALE GENOMIC DNA]</scope>
    <source>
        <strain evidence="7 8">E01020</strain>
    </source>
</reference>
<feature type="transmembrane region" description="Helical" evidence="5">
    <location>
        <begin position="117"/>
        <end position="135"/>
    </location>
</feature>
<keyword evidence="4 5" id="KW-0472">Membrane</keyword>
<dbReference type="EMBL" id="SJCY01000001">
    <property type="protein sequence ID" value="TDG37714.1"/>
    <property type="molecule type" value="Genomic_DNA"/>
</dbReference>
<dbReference type="AlphaFoldDB" id="A0A4R5MPJ6"/>
<dbReference type="PANTHER" id="PTHR37422">
    <property type="entry name" value="TEICHURONIC ACID BIOSYNTHESIS PROTEIN TUAE"/>
    <property type="match status" value="1"/>
</dbReference>
<evidence type="ECO:0000259" key="6">
    <source>
        <dbReference type="Pfam" id="PF04932"/>
    </source>
</evidence>
<dbReference type="RefSeq" id="WP_133260802.1">
    <property type="nucleotide sequence ID" value="NZ_SJCY01000001.1"/>
</dbReference>
<comment type="caution">
    <text evidence="7">The sequence shown here is derived from an EMBL/GenBank/DDBJ whole genome shotgun (WGS) entry which is preliminary data.</text>
</comment>
<dbReference type="InterPro" id="IPR051533">
    <property type="entry name" value="WaaL-like"/>
</dbReference>
<dbReference type="GO" id="GO:0016020">
    <property type="term" value="C:membrane"/>
    <property type="evidence" value="ECO:0007669"/>
    <property type="project" value="UniProtKB-SubCell"/>
</dbReference>
<comment type="subcellular location">
    <subcellularLocation>
        <location evidence="1">Membrane</location>
        <topology evidence="1">Multi-pass membrane protein</topology>
    </subcellularLocation>
</comment>
<evidence type="ECO:0000256" key="5">
    <source>
        <dbReference type="SAM" id="Phobius"/>
    </source>
</evidence>
<evidence type="ECO:0000256" key="4">
    <source>
        <dbReference type="ARBA" id="ARBA00023136"/>
    </source>
</evidence>
<evidence type="ECO:0000256" key="3">
    <source>
        <dbReference type="ARBA" id="ARBA00022989"/>
    </source>
</evidence>
<name>A0A4R5MPJ6_9SPHI</name>
<keyword evidence="3 5" id="KW-1133">Transmembrane helix</keyword>
<dbReference type="InterPro" id="IPR007016">
    <property type="entry name" value="O-antigen_ligase-rel_domated"/>
</dbReference>
<feature type="transmembrane region" description="Helical" evidence="5">
    <location>
        <begin position="334"/>
        <end position="355"/>
    </location>
</feature>
<dbReference type="Pfam" id="PF04932">
    <property type="entry name" value="Wzy_C"/>
    <property type="match status" value="1"/>
</dbReference>
<feature type="transmembrane region" description="Helical" evidence="5">
    <location>
        <begin position="86"/>
        <end position="105"/>
    </location>
</feature>
<feature type="transmembrane region" description="Helical" evidence="5">
    <location>
        <begin position="32"/>
        <end position="48"/>
    </location>
</feature>
<keyword evidence="8" id="KW-1185">Reference proteome</keyword>
<feature type="transmembrane region" description="Helical" evidence="5">
    <location>
        <begin position="7"/>
        <end position="26"/>
    </location>
</feature>
<dbReference type="Proteomes" id="UP000295668">
    <property type="component" value="Unassembled WGS sequence"/>
</dbReference>
<keyword evidence="2 5" id="KW-0812">Transmembrane</keyword>
<feature type="transmembrane region" description="Helical" evidence="5">
    <location>
        <begin position="214"/>
        <end position="232"/>
    </location>
</feature>
<feature type="transmembrane region" description="Helical" evidence="5">
    <location>
        <begin position="60"/>
        <end position="80"/>
    </location>
</feature>
<proteinExistence type="predicted"/>
<sequence length="384" mass="43511">MKFIIKYGIGIYLIVTLLFKLGFILPHAFTNVIYYILMAAGVIVVPFYSKVIFSSKSIRVFWVFHAVNLLNFIYLLIFGLTNMDSWLYFLTKFSTFNLIILAFVYNYEFYKDSFVKYYKYIILLMLLMGVFFSGVTDDSAGRLSAGFNPNDVGIFGLMGLFSVIILNKQWAKSKIDLALVAVFFVFALLSGSKATLLGIGLLGFMNYGLSLKSVGLAILAIGAIFIVSNFGYKTSVDRVFSKERTFETRDEVYKNGMLTFEESPVVGHGLDKYGWSNPKYFENPEDALGPHNTYIAIGIMYGILFGSAFLIILFSFLLFTKKISFSSGDEFTRYSFYFMLLILIIGFFETLIVGVNETVTLQFWVCLGVVAYNYSLNKENVRGN</sequence>
<feature type="domain" description="O-antigen ligase-related" evidence="6">
    <location>
        <begin position="179"/>
        <end position="304"/>
    </location>
</feature>
<evidence type="ECO:0000313" key="7">
    <source>
        <dbReference type="EMBL" id="TDG37714.1"/>
    </source>
</evidence>
<protein>
    <recommendedName>
        <fullName evidence="6">O-antigen ligase-related domain-containing protein</fullName>
    </recommendedName>
</protein>
<dbReference type="PANTHER" id="PTHR37422:SF13">
    <property type="entry name" value="LIPOPOLYSACCHARIDE BIOSYNTHESIS PROTEIN PA4999-RELATED"/>
    <property type="match status" value="1"/>
</dbReference>
<evidence type="ECO:0000256" key="2">
    <source>
        <dbReference type="ARBA" id="ARBA00022692"/>
    </source>
</evidence>
<dbReference type="OrthoDB" id="636745at2"/>
<feature type="transmembrane region" description="Helical" evidence="5">
    <location>
        <begin position="178"/>
        <end position="202"/>
    </location>
</feature>
<accession>A0A4R5MPJ6</accession>
<feature type="transmembrane region" description="Helical" evidence="5">
    <location>
        <begin position="294"/>
        <end position="319"/>
    </location>
</feature>
<organism evidence="7 8">
    <name type="scientific">Pedobacter changchengzhani</name>
    <dbReference type="NCBI Taxonomy" id="2529274"/>
    <lineage>
        <taxon>Bacteria</taxon>
        <taxon>Pseudomonadati</taxon>
        <taxon>Bacteroidota</taxon>
        <taxon>Sphingobacteriia</taxon>
        <taxon>Sphingobacteriales</taxon>
        <taxon>Sphingobacteriaceae</taxon>
        <taxon>Pedobacter</taxon>
    </lineage>
</organism>
<gene>
    <name evidence="7" type="ORF">EZJ43_01060</name>
</gene>